<feature type="transmembrane region" description="Helical" evidence="11">
    <location>
        <begin position="369"/>
        <end position="395"/>
    </location>
</feature>
<feature type="transmembrane region" description="Helical" evidence="11">
    <location>
        <begin position="943"/>
        <end position="964"/>
    </location>
</feature>
<evidence type="ECO:0000256" key="10">
    <source>
        <dbReference type="SAM" id="MobiDB-lite"/>
    </source>
</evidence>
<dbReference type="PROSITE" id="PS00211">
    <property type="entry name" value="ABC_TRANSPORTER_1"/>
    <property type="match status" value="1"/>
</dbReference>
<keyword evidence="7" id="KW-0067">ATP-binding</keyword>
<keyword evidence="5" id="KW-0677">Repeat</keyword>
<evidence type="ECO:0000256" key="6">
    <source>
        <dbReference type="ARBA" id="ARBA00022741"/>
    </source>
</evidence>
<dbReference type="SMART" id="SM00382">
    <property type="entry name" value="AAA"/>
    <property type="match status" value="2"/>
</dbReference>
<comment type="subcellular location">
    <subcellularLocation>
        <location evidence="1">Endomembrane system</location>
        <topology evidence="1">Multi-pass membrane protein</topology>
    </subcellularLocation>
</comment>
<dbReference type="FunFam" id="3.40.50.300:FF:000074">
    <property type="entry name" value="Multidrug resistance-associated protein 5 isoform 1"/>
    <property type="match status" value="1"/>
</dbReference>
<evidence type="ECO:0000256" key="2">
    <source>
        <dbReference type="ARBA" id="ARBA00009726"/>
    </source>
</evidence>
<dbReference type="InterPro" id="IPR003439">
    <property type="entry name" value="ABC_transporter-like_ATP-bd"/>
</dbReference>
<feature type="transmembrane region" description="Helical" evidence="11">
    <location>
        <begin position="407"/>
        <end position="429"/>
    </location>
</feature>
<proteinExistence type="inferred from homology"/>
<feature type="region of interest" description="Disordered" evidence="10">
    <location>
        <begin position="884"/>
        <end position="907"/>
    </location>
</feature>
<protein>
    <submittedName>
        <fullName evidence="15">Uncharacterized protein</fullName>
    </submittedName>
</protein>
<feature type="transmembrane region" description="Helical" evidence="11">
    <location>
        <begin position="992"/>
        <end position="1015"/>
    </location>
</feature>
<evidence type="ECO:0000256" key="9">
    <source>
        <dbReference type="ARBA" id="ARBA00023136"/>
    </source>
</evidence>
<evidence type="ECO:0000259" key="13">
    <source>
        <dbReference type="PROSITE" id="PS50929"/>
    </source>
</evidence>
<evidence type="ECO:0000256" key="7">
    <source>
        <dbReference type="ARBA" id="ARBA00022840"/>
    </source>
</evidence>
<feature type="transmembrane region" description="Helical" evidence="11">
    <location>
        <begin position="241"/>
        <end position="257"/>
    </location>
</feature>
<dbReference type="GO" id="GO:0016887">
    <property type="term" value="F:ATP hydrolysis activity"/>
    <property type="evidence" value="ECO:0007669"/>
    <property type="project" value="InterPro"/>
</dbReference>
<evidence type="ECO:0000313" key="15">
    <source>
        <dbReference type="WBParaSite" id="MBELARI_LOCUS5189"/>
    </source>
</evidence>
<dbReference type="InterPro" id="IPR017871">
    <property type="entry name" value="ABC_transporter-like_CS"/>
</dbReference>
<sequence>MSGIYDKAKDAVSNAAEAVKDKFKDMTGQSHEDRARDSAQSAWDETKEKAGEAKENAKEKYEKVEKEFKQLDVDAFVAMSSLPAFVERCFRETDFKNASLSLYDVHCPELFAFAIFPYVLFLLLFPIQAFMLYGKRKNEKYSINVWMLARMIIFSSLAFLSVIEMLLCYMKEIEVFEIIYNGIVATSMLVSVVSITLSAQAGRRYNGLLISFSIAFLLFEACFLMQAYLKHPLMVPPMANVQRVLLLVALNGLFFVRDRAVPISGRRSPINLAGFHSILFISWFTKQVSLGKKKFLEMRDLFALPTQATSAFLHPKWRDAWEIERTNAKSPSIVRAILRCHGPKICFISTIQVVSDVTSKLMNPLLIKWLIASVHSSATPLSFMVLCAIGIFLGAEMKSLLSGYYTYGMYQISTYVQTILSGAVLEKSLKLSNEVRGRYDVGYLVNLIAVDVERICSFIPFSTELFTTPIQLLFSMLMLTWLLGIYALSGFLVIVFVIIFNILSASFIRNYQAKQMKLKDERAKMCNEVLNGIKLIKMYAWEEAFEAKVQQLREKEVKMIKSINLIARSVDIINQASTFLIAFVVFGLVVLVANEELLTPETKIISKSTKFSVVFVGLTLFAQLRLPMRLLALTLLQLGQTKVSVERIKCFLLDKEMENQNTESSIESDNAIQIENGCFKWSEDDESACLSVVNLSVKRGELVAVVGAVASGKSSLLAAILDEMILSTGQVAKNGSLSFCPQQPWVINATIRENILLGKPFEAERFKRIINATQLSTDLQGFEHRDLTELGENGVTLSGGQKARIGLARALYQDCEIILLDDVLAAVDVHVGTTIFQKVIGSTGLLGERREFLSLTDFTMQSFAIELTSDPLFQRLLAENKKEEEEEEESIADKWENAEPSVGDGDAFECGDEEKTRQAIMQKEKLETGRVKTSTYMVYFSNLPLFLSILIGLAQILGIGMGIWKNLWLAKWTSETSPGNMTAEKSETIERFLVFTGLGLAECFFLLLSTLTLMIGCERASLRLHSPLLHSILRSPIEFFDTTPIGRILNRLSRDFEVIDSQLPRTLSDLSVNVAQFLLSGIMVCIAIPAFLIVIVPFLLINYFILCFYISTARQLRRLEGVHRSPILAKFRESIQGSASIRAYKMISRQVDSFSRDVDAFARCRFLAYTSNRWLGLRIELLCNMTVFLAALFGIVASRLDSISPSILGLCISSAVLISEVLYYGLRMVSELETQAISVERIEEYLNLASEKEWRSPNKPPENWPTSGQVTWTDYSLRYRKALPLVLKEITAESREMEKVAVVGRTGSGKSSLAVGFYRLVEAANGTLTIDGVNVADIGLHDLREKLTIIPQEPVLFSGTLRFNLDPFDAFGDENLWNVLEECQLKTRFANTQNGLNYEILEGGSNISMGQRQLICLGRALLRKTKILILDEATASCDSHTDTIVQSVIRRHFKASTVFAIAHRLDTISDYDRILVLSDGEIVEFDSPQALEANQNSHYSQLRRRINRKLDQ</sequence>
<dbReference type="InterPro" id="IPR011527">
    <property type="entry name" value="ABC1_TM_dom"/>
</dbReference>
<dbReference type="CDD" id="cd03244">
    <property type="entry name" value="ABCC_MRP_domain2"/>
    <property type="match status" value="1"/>
</dbReference>
<feature type="domain" description="ABC transporter" evidence="12">
    <location>
        <begin position="672"/>
        <end position="904"/>
    </location>
</feature>
<keyword evidence="9 11" id="KW-0472">Membrane</keyword>
<evidence type="ECO:0000256" key="5">
    <source>
        <dbReference type="ARBA" id="ARBA00022737"/>
    </source>
</evidence>
<feature type="transmembrane region" description="Helical" evidence="11">
    <location>
        <begin position="110"/>
        <end position="133"/>
    </location>
</feature>
<dbReference type="InterPro" id="IPR036640">
    <property type="entry name" value="ABC1_TM_sf"/>
</dbReference>
<feature type="transmembrane region" description="Helical" evidence="11">
    <location>
        <begin position="572"/>
        <end position="593"/>
    </location>
</feature>
<dbReference type="GO" id="GO:0012505">
    <property type="term" value="C:endomembrane system"/>
    <property type="evidence" value="ECO:0007669"/>
    <property type="project" value="UniProtKB-SubCell"/>
</dbReference>
<keyword evidence="14" id="KW-1185">Reference proteome</keyword>
<feature type="compositionally biased region" description="Basic and acidic residues" evidence="10">
    <location>
        <begin position="44"/>
        <end position="58"/>
    </location>
</feature>
<dbReference type="Gene3D" id="3.40.50.300">
    <property type="entry name" value="P-loop containing nucleotide triphosphate hydrolases"/>
    <property type="match status" value="2"/>
</dbReference>
<feature type="transmembrane region" description="Helical" evidence="11">
    <location>
        <begin position="481"/>
        <end position="508"/>
    </location>
</feature>
<feature type="domain" description="ABC transporter" evidence="12">
    <location>
        <begin position="1270"/>
        <end position="1504"/>
    </location>
</feature>
<dbReference type="GO" id="GO:0005524">
    <property type="term" value="F:ATP binding"/>
    <property type="evidence" value="ECO:0007669"/>
    <property type="project" value="UniProtKB-KW"/>
</dbReference>
<evidence type="ECO:0000256" key="3">
    <source>
        <dbReference type="ARBA" id="ARBA00022448"/>
    </source>
</evidence>
<dbReference type="Gene3D" id="1.10.287.700">
    <property type="entry name" value="Helix hairpin bin"/>
    <property type="match status" value="1"/>
</dbReference>
<dbReference type="SUPFAM" id="SSF90123">
    <property type="entry name" value="ABC transporter transmembrane region"/>
    <property type="match status" value="2"/>
</dbReference>
<dbReference type="FunFam" id="3.40.50.300:FF:000997">
    <property type="entry name" value="Multidrug resistance-associated protein 1"/>
    <property type="match status" value="1"/>
</dbReference>
<evidence type="ECO:0000256" key="4">
    <source>
        <dbReference type="ARBA" id="ARBA00022692"/>
    </source>
</evidence>
<dbReference type="InterPro" id="IPR003593">
    <property type="entry name" value="AAA+_ATPase"/>
</dbReference>
<dbReference type="FunFam" id="1.20.1560.10:FF:000006">
    <property type="entry name" value="ATP-binding cassette, sub-family C (CFTR/MRP), member 9"/>
    <property type="match status" value="1"/>
</dbReference>
<dbReference type="GO" id="GO:0140359">
    <property type="term" value="F:ABC-type transporter activity"/>
    <property type="evidence" value="ECO:0007669"/>
    <property type="project" value="InterPro"/>
</dbReference>
<comment type="similarity">
    <text evidence="2">Belongs to the ABC transporter superfamily. ABCC family. Conjugate transporter (TC 3.A.1.208) subfamily.</text>
</comment>
<evidence type="ECO:0000259" key="12">
    <source>
        <dbReference type="PROSITE" id="PS50893"/>
    </source>
</evidence>
<feature type="domain" description="ABC transmembrane type-1" evidence="13">
    <location>
        <begin position="361"/>
        <end position="640"/>
    </location>
</feature>
<feature type="domain" description="ABC transmembrane type-1" evidence="13">
    <location>
        <begin position="949"/>
        <end position="1234"/>
    </location>
</feature>
<dbReference type="CDD" id="cd18603">
    <property type="entry name" value="ABC_6TM_MRP1_2_3_6_D2_like"/>
    <property type="match status" value="1"/>
</dbReference>
<feature type="compositionally biased region" description="Basic and acidic residues" evidence="10">
    <location>
        <begin position="22"/>
        <end position="37"/>
    </location>
</feature>
<dbReference type="Pfam" id="PF00664">
    <property type="entry name" value="ABC_membrane"/>
    <property type="match status" value="2"/>
</dbReference>
<keyword evidence="4 11" id="KW-0812">Transmembrane</keyword>
<dbReference type="Gene3D" id="1.20.1560.10">
    <property type="entry name" value="ABC transporter type 1, transmembrane domain"/>
    <property type="match status" value="2"/>
</dbReference>
<dbReference type="InterPro" id="IPR027417">
    <property type="entry name" value="P-loop_NTPase"/>
</dbReference>
<dbReference type="CDD" id="cd03250">
    <property type="entry name" value="ABCC_MRP_domain1"/>
    <property type="match status" value="1"/>
</dbReference>
<feature type="transmembrane region" description="Helical" evidence="11">
    <location>
        <begin position="1181"/>
        <end position="1200"/>
    </location>
</feature>
<reference evidence="15" key="1">
    <citation type="submission" date="2024-02" db="UniProtKB">
        <authorList>
            <consortium name="WormBaseParasite"/>
        </authorList>
    </citation>
    <scope>IDENTIFICATION</scope>
</reference>
<evidence type="ECO:0000256" key="8">
    <source>
        <dbReference type="ARBA" id="ARBA00022989"/>
    </source>
</evidence>
<feature type="transmembrane region" description="Helical" evidence="11">
    <location>
        <begin position="1206"/>
        <end position="1226"/>
    </location>
</feature>
<evidence type="ECO:0000313" key="14">
    <source>
        <dbReference type="Proteomes" id="UP000887575"/>
    </source>
</evidence>
<dbReference type="Pfam" id="PF00005">
    <property type="entry name" value="ABC_tran"/>
    <property type="match status" value="2"/>
</dbReference>
<evidence type="ECO:0000256" key="1">
    <source>
        <dbReference type="ARBA" id="ARBA00004127"/>
    </source>
</evidence>
<name>A0AAF3FEG4_9BILA</name>
<feature type="transmembrane region" description="Helical" evidence="11">
    <location>
        <begin position="178"/>
        <end position="197"/>
    </location>
</feature>
<dbReference type="PANTHER" id="PTHR24223:SF415">
    <property type="entry name" value="FI20190P1"/>
    <property type="match status" value="1"/>
</dbReference>
<evidence type="ECO:0000256" key="11">
    <source>
        <dbReference type="SAM" id="Phobius"/>
    </source>
</evidence>
<dbReference type="WBParaSite" id="MBELARI_LOCUS5189">
    <property type="protein sequence ID" value="MBELARI_LOCUS5189"/>
    <property type="gene ID" value="MBELARI_LOCUS5189"/>
</dbReference>
<feature type="transmembrane region" description="Helical" evidence="11">
    <location>
        <begin position="145"/>
        <end position="166"/>
    </location>
</feature>
<dbReference type="PROSITE" id="PS50893">
    <property type="entry name" value="ABC_TRANSPORTER_2"/>
    <property type="match status" value="2"/>
</dbReference>
<dbReference type="Proteomes" id="UP000887575">
    <property type="component" value="Unassembled WGS sequence"/>
</dbReference>
<dbReference type="PROSITE" id="PS50929">
    <property type="entry name" value="ABC_TM1F"/>
    <property type="match status" value="2"/>
</dbReference>
<keyword evidence="3" id="KW-0813">Transport</keyword>
<dbReference type="SUPFAM" id="SSF52540">
    <property type="entry name" value="P-loop containing nucleoside triphosphate hydrolases"/>
    <property type="match status" value="2"/>
</dbReference>
<dbReference type="GO" id="GO:0016020">
    <property type="term" value="C:membrane"/>
    <property type="evidence" value="ECO:0007669"/>
    <property type="project" value="InterPro"/>
</dbReference>
<accession>A0AAF3FEG4</accession>
<feature type="transmembrane region" description="Helical" evidence="11">
    <location>
        <begin position="1077"/>
        <end position="1110"/>
    </location>
</feature>
<feature type="region of interest" description="Disordered" evidence="10">
    <location>
        <begin position="22"/>
        <end position="58"/>
    </location>
</feature>
<dbReference type="FunFam" id="1.20.1560.10:FF:000010">
    <property type="entry name" value="Multidrug resistance-associated ABC transporter"/>
    <property type="match status" value="1"/>
</dbReference>
<keyword evidence="6" id="KW-0547">Nucleotide-binding</keyword>
<dbReference type="InterPro" id="IPR050173">
    <property type="entry name" value="ABC_transporter_C-like"/>
</dbReference>
<organism evidence="14 15">
    <name type="scientific">Mesorhabditis belari</name>
    <dbReference type="NCBI Taxonomy" id="2138241"/>
    <lineage>
        <taxon>Eukaryota</taxon>
        <taxon>Metazoa</taxon>
        <taxon>Ecdysozoa</taxon>
        <taxon>Nematoda</taxon>
        <taxon>Chromadorea</taxon>
        <taxon>Rhabditida</taxon>
        <taxon>Rhabditina</taxon>
        <taxon>Rhabditomorpha</taxon>
        <taxon>Rhabditoidea</taxon>
        <taxon>Rhabditidae</taxon>
        <taxon>Mesorhabditinae</taxon>
        <taxon>Mesorhabditis</taxon>
    </lineage>
</organism>
<dbReference type="PANTHER" id="PTHR24223">
    <property type="entry name" value="ATP-BINDING CASSETTE SUB-FAMILY C"/>
    <property type="match status" value="1"/>
</dbReference>
<keyword evidence="8 11" id="KW-1133">Transmembrane helix</keyword>
<feature type="transmembrane region" description="Helical" evidence="11">
    <location>
        <begin position="209"/>
        <end position="229"/>
    </location>
</feature>